<accession>A0A498HUI9</accession>
<keyword evidence="3" id="KW-1185">Reference proteome</keyword>
<dbReference type="Proteomes" id="UP000290289">
    <property type="component" value="Chromosome 15"/>
</dbReference>
<evidence type="ECO:0000313" key="3">
    <source>
        <dbReference type="Proteomes" id="UP000290289"/>
    </source>
</evidence>
<organism evidence="2 3">
    <name type="scientific">Malus domestica</name>
    <name type="common">Apple</name>
    <name type="synonym">Pyrus malus</name>
    <dbReference type="NCBI Taxonomy" id="3750"/>
    <lineage>
        <taxon>Eukaryota</taxon>
        <taxon>Viridiplantae</taxon>
        <taxon>Streptophyta</taxon>
        <taxon>Embryophyta</taxon>
        <taxon>Tracheophyta</taxon>
        <taxon>Spermatophyta</taxon>
        <taxon>Magnoliopsida</taxon>
        <taxon>eudicotyledons</taxon>
        <taxon>Gunneridae</taxon>
        <taxon>Pentapetalae</taxon>
        <taxon>rosids</taxon>
        <taxon>fabids</taxon>
        <taxon>Rosales</taxon>
        <taxon>Rosaceae</taxon>
        <taxon>Amygdaloideae</taxon>
        <taxon>Maleae</taxon>
        <taxon>Malus</taxon>
    </lineage>
</organism>
<evidence type="ECO:0008006" key="4">
    <source>
        <dbReference type="Google" id="ProtNLM"/>
    </source>
</evidence>
<dbReference type="PANTHER" id="PTHR11697">
    <property type="entry name" value="GENERAL TRANSCRIPTION FACTOR 2-RELATED ZINC FINGER PROTEIN"/>
    <property type="match status" value="1"/>
</dbReference>
<name>A0A498HUI9_MALDO</name>
<proteinExistence type="predicted"/>
<keyword evidence="1" id="KW-0472">Membrane</keyword>
<evidence type="ECO:0000256" key="1">
    <source>
        <dbReference type="SAM" id="Phobius"/>
    </source>
</evidence>
<reference evidence="2 3" key="1">
    <citation type="submission" date="2018-10" db="EMBL/GenBank/DDBJ databases">
        <title>A high-quality apple genome assembly.</title>
        <authorList>
            <person name="Hu J."/>
        </authorList>
    </citation>
    <scope>NUCLEOTIDE SEQUENCE [LARGE SCALE GENOMIC DNA]</scope>
    <source>
        <strain evidence="3">cv. HFTH1</strain>
        <tissue evidence="2">Young leaf</tissue>
    </source>
</reference>
<dbReference type="AlphaFoldDB" id="A0A498HUI9"/>
<comment type="caution">
    <text evidence="2">The sequence shown here is derived from an EMBL/GenBank/DDBJ whole genome shotgun (WGS) entry which is preliminary data.</text>
</comment>
<evidence type="ECO:0000313" key="2">
    <source>
        <dbReference type="EMBL" id="RXH73167.1"/>
    </source>
</evidence>
<dbReference type="PANTHER" id="PTHR11697:SF230">
    <property type="entry name" value="ZINC FINGER, MYM DOMAIN CONTAINING 1"/>
    <property type="match status" value="1"/>
</dbReference>
<sequence>MWDATHHYHVELFDAIVDKQFVELNSRFDEVNIELLLCLETLSPDDSFLAFDEQKLICFSQFYPNEFTTCQLLALEDQLGHYIIDMRSSSEFSQLKGIGRNRVYNNVYLLITLPLVLLVATASVEKAFSAMNIAKISLHNRMGDQTSNIRTVYFVSLGS</sequence>
<dbReference type="EMBL" id="RDQH01000341">
    <property type="protein sequence ID" value="RXH73167.1"/>
    <property type="molecule type" value="Genomic_DNA"/>
</dbReference>
<keyword evidence="1" id="KW-0812">Transmembrane</keyword>
<keyword evidence="1" id="KW-1133">Transmembrane helix</keyword>
<protein>
    <recommendedName>
        <fullName evidence="4">HAT C-terminal dimerisation domain-containing protein</fullName>
    </recommendedName>
</protein>
<gene>
    <name evidence="2" type="ORF">DVH24_012851</name>
</gene>
<dbReference type="InterPro" id="IPR055298">
    <property type="entry name" value="AtLOH3-like"/>
</dbReference>
<dbReference type="STRING" id="3750.A0A498HUI9"/>
<feature type="transmembrane region" description="Helical" evidence="1">
    <location>
        <begin position="103"/>
        <end position="124"/>
    </location>
</feature>